<sequence>MTFVHISTPHRYISEPRTEILPTSLSLPSFVSDEDTDIDKAIKALPSGRVRIHLLRSGRMVDYFERYAECLRGSFVRATNGYGETDDGRGRCR</sequence>
<gene>
    <name evidence="1" type="ORF">VTL71DRAFT_10977</name>
</gene>
<protein>
    <submittedName>
        <fullName evidence="1">Uncharacterized protein</fullName>
    </submittedName>
</protein>
<name>A0ABR4CWW3_9HELO</name>
<keyword evidence="2" id="KW-1185">Reference proteome</keyword>
<reference evidence="1 2" key="1">
    <citation type="journal article" date="2024" name="Commun. Biol.">
        <title>Comparative genomic analysis of thermophilic fungi reveals convergent evolutionary adaptations and gene losses.</title>
        <authorList>
            <person name="Steindorff A.S."/>
            <person name="Aguilar-Pontes M.V."/>
            <person name="Robinson A.J."/>
            <person name="Andreopoulos B."/>
            <person name="LaButti K."/>
            <person name="Kuo A."/>
            <person name="Mondo S."/>
            <person name="Riley R."/>
            <person name="Otillar R."/>
            <person name="Haridas S."/>
            <person name="Lipzen A."/>
            <person name="Grimwood J."/>
            <person name="Schmutz J."/>
            <person name="Clum A."/>
            <person name="Reid I.D."/>
            <person name="Moisan M.C."/>
            <person name="Butler G."/>
            <person name="Nguyen T.T.M."/>
            <person name="Dewar K."/>
            <person name="Conant G."/>
            <person name="Drula E."/>
            <person name="Henrissat B."/>
            <person name="Hansel C."/>
            <person name="Singer S."/>
            <person name="Hutchinson M.I."/>
            <person name="de Vries R.P."/>
            <person name="Natvig D.O."/>
            <person name="Powell A.J."/>
            <person name="Tsang A."/>
            <person name="Grigoriev I.V."/>
        </authorList>
    </citation>
    <scope>NUCLEOTIDE SEQUENCE [LARGE SCALE GENOMIC DNA]</scope>
    <source>
        <strain evidence="1 2">CBS 494.80</strain>
    </source>
</reference>
<dbReference type="EMBL" id="JAZHXI010000003">
    <property type="protein sequence ID" value="KAL2073651.1"/>
    <property type="molecule type" value="Genomic_DNA"/>
</dbReference>
<proteinExistence type="predicted"/>
<evidence type="ECO:0000313" key="1">
    <source>
        <dbReference type="EMBL" id="KAL2073651.1"/>
    </source>
</evidence>
<accession>A0ABR4CWW3</accession>
<evidence type="ECO:0000313" key="2">
    <source>
        <dbReference type="Proteomes" id="UP001595075"/>
    </source>
</evidence>
<organism evidence="1 2">
    <name type="scientific">Oculimacula yallundae</name>
    <dbReference type="NCBI Taxonomy" id="86028"/>
    <lineage>
        <taxon>Eukaryota</taxon>
        <taxon>Fungi</taxon>
        <taxon>Dikarya</taxon>
        <taxon>Ascomycota</taxon>
        <taxon>Pezizomycotina</taxon>
        <taxon>Leotiomycetes</taxon>
        <taxon>Helotiales</taxon>
        <taxon>Ploettnerulaceae</taxon>
        <taxon>Oculimacula</taxon>
    </lineage>
</organism>
<comment type="caution">
    <text evidence="1">The sequence shown here is derived from an EMBL/GenBank/DDBJ whole genome shotgun (WGS) entry which is preliminary data.</text>
</comment>
<dbReference type="Proteomes" id="UP001595075">
    <property type="component" value="Unassembled WGS sequence"/>
</dbReference>